<evidence type="ECO:0000313" key="1">
    <source>
        <dbReference type="EMBL" id="GAA1554662.1"/>
    </source>
</evidence>
<dbReference type="EMBL" id="BAAANV010000069">
    <property type="protein sequence ID" value="GAA1554662.1"/>
    <property type="molecule type" value="Genomic_DNA"/>
</dbReference>
<evidence type="ECO:0000313" key="2">
    <source>
        <dbReference type="Proteomes" id="UP001501288"/>
    </source>
</evidence>
<organism evidence="1 2">
    <name type="scientific">Dermacoccus barathri</name>
    <dbReference type="NCBI Taxonomy" id="322601"/>
    <lineage>
        <taxon>Bacteria</taxon>
        <taxon>Bacillati</taxon>
        <taxon>Actinomycetota</taxon>
        <taxon>Actinomycetes</taxon>
        <taxon>Micrococcales</taxon>
        <taxon>Dermacoccaceae</taxon>
        <taxon>Dermacoccus</taxon>
    </lineage>
</organism>
<proteinExistence type="predicted"/>
<protein>
    <recommendedName>
        <fullName evidence="3">CheW-like domain-containing protein</fullName>
    </recommendedName>
</protein>
<comment type="caution">
    <text evidence="1">The sequence shown here is derived from an EMBL/GenBank/DDBJ whole genome shotgun (WGS) entry which is preliminary data.</text>
</comment>
<dbReference type="Proteomes" id="UP001501288">
    <property type="component" value="Unassembled WGS sequence"/>
</dbReference>
<reference evidence="1 2" key="1">
    <citation type="journal article" date="2019" name="Int. J. Syst. Evol. Microbiol.">
        <title>The Global Catalogue of Microorganisms (GCM) 10K type strain sequencing project: providing services to taxonomists for standard genome sequencing and annotation.</title>
        <authorList>
            <consortium name="The Broad Institute Genomics Platform"/>
            <consortium name="The Broad Institute Genome Sequencing Center for Infectious Disease"/>
            <person name="Wu L."/>
            <person name="Ma J."/>
        </authorList>
    </citation>
    <scope>NUCLEOTIDE SEQUENCE [LARGE SCALE GENOMIC DNA]</scope>
    <source>
        <strain evidence="1 2">JCM 14588</strain>
    </source>
</reference>
<evidence type="ECO:0008006" key="3">
    <source>
        <dbReference type="Google" id="ProtNLM"/>
    </source>
</evidence>
<name>A0ABN2CA77_9MICO</name>
<keyword evidence="2" id="KW-1185">Reference proteome</keyword>
<sequence length="97" mass="10267">MAGNDGPIAVDTMRSRSVSRSVLRYGNGGVLWLVNARNLASALREETIAQARPAWCVPTTVGVLARIVNGEGLCRVVVTAHVVAETRGAARRSTPVL</sequence>
<gene>
    <name evidence="1" type="ORF">GCM10009762_29220</name>
</gene>
<accession>A0ABN2CA77</accession>